<accession>A0A450Y818</accession>
<organism evidence="1">
    <name type="scientific">Candidatus Kentrum sp. TC</name>
    <dbReference type="NCBI Taxonomy" id="2126339"/>
    <lineage>
        <taxon>Bacteria</taxon>
        <taxon>Pseudomonadati</taxon>
        <taxon>Pseudomonadota</taxon>
        <taxon>Gammaproteobacteria</taxon>
        <taxon>Candidatus Kentrum</taxon>
    </lineage>
</organism>
<name>A0A450Y818_9GAMM</name>
<dbReference type="EMBL" id="CAADFT010000001">
    <property type="protein sequence ID" value="VFK37689.1"/>
    <property type="molecule type" value="Genomic_DNA"/>
</dbReference>
<gene>
    <name evidence="1" type="ORF">BECKTC1821E_GA0114239_100161</name>
</gene>
<reference evidence="1" key="1">
    <citation type="submission" date="2019-02" db="EMBL/GenBank/DDBJ databases">
        <authorList>
            <person name="Gruber-Vodicka R. H."/>
            <person name="Seah K. B. B."/>
        </authorList>
    </citation>
    <scope>NUCLEOTIDE SEQUENCE</scope>
    <source>
        <strain evidence="1">BECK_BZ125</strain>
    </source>
</reference>
<evidence type="ECO:0000313" key="1">
    <source>
        <dbReference type="EMBL" id="VFK37689.1"/>
    </source>
</evidence>
<protein>
    <submittedName>
        <fullName evidence="1">Uncharacterized protein</fullName>
    </submittedName>
</protein>
<sequence>MTIQDVARHHLQQRFAKPKLRNLKRIAIDEIDIGGRSGYLTNVTNVHNAPVSKLRKARMRRLSYPFGND</sequence>
<proteinExistence type="predicted"/>
<dbReference type="AlphaFoldDB" id="A0A450Y818"/>